<gene>
    <name evidence="1" type="ORF">RPERSI_LOCUS10867</name>
</gene>
<reference evidence="1" key="1">
    <citation type="submission" date="2021-06" db="EMBL/GenBank/DDBJ databases">
        <authorList>
            <person name="Kallberg Y."/>
            <person name="Tangrot J."/>
            <person name="Rosling A."/>
        </authorList>
    </citation>
    <scope>NUCLEOTIDE SEQUENCE</scope>
    <source>
        <strain evidence="1">MA461A</strain>
    </source>
</reference>
<accession>A0ACA9PMD9</accession>
<dbReference type="Proteomes" id="UP000789920">
    <property type="component" value="Unassembled WGS sequence"/>
</dbReference>
<sequence length="44" mass="4993">MGNLRQITYKARNLYNIFSEVGIEVLSGGCPNWINCLRMTGLMD</sequence>
<name>A0ACA9PMD9_9GLOM</name>
<organism evidence="1 2">
    <name type="scientific">Racocetra persica</name>
    <dbReference type="NCBI Taxonomy" id="160502"/>
    <lineage>
        <taxon>Eukaryota</taxon>
        <taxon>Fungi</taxon>
        <taxon>Fungi incertae sedis</taxon>
        <taxon>Mucoromycota</taxon>
        <taxon>Glomeromycotina</taxon>
        <taxon>Glomeromycetes</taxon>
        <taxon>Diversisporales</taxon>
        <taxon>Gigasporaceae</taxon>
        <taxon>Racocetra</taxon>
    </lineage>
</organism>
<protein>
    <submittedName>
        <fullName evidence="1">21853_t:CDS:1</fullName>
    </submittedName>
</protein>
<comment type="caution">
    <text evidence="1">The sequence shown here is derived from an EMBL/GenBank/DDBJ whole genome shotgun (WGS) entry which is preliminary data.</text>
</comment>
<dbReference type="EMBL" id="CAJVQC010021912">
    <property type="protein sequence ID" value="CAG8715589.1"/>
    <property type="molecule type" value="Genomic_DNA"/>
</dbReference>
<feature type="non-terminal residue" evidence="1">
    <location>
        <position position="44"/>
    </location>
</feature>
<evidence type="ECO:0000313" key="1">
    <source>
        <dbReference type="EMBL" id="CAG8715589.1"/>
    </source>
</evidence>
<evidence type="ECO:0000313" key="2">
    <source>
        <dbReference type="Proteomes" id="UP000789920"/>
    </source>
</evidence>
<proteinExistence type="predicted"/>
<keyword evidence="2" id="KW-1185">Reference proteome</keyword>